<sequence>MVEKQEIRKRIIEQKKKMSFEEIQNKSDQIMKKLICIQEYKDANCIYSYINFNQEVVTTKILIHAFENGKRIAVPKTDNKKMSFFYINDFRELSPGYMGILEPITNNIAMENDALMLMPGLAFDLKKNRIGYGKGYYDRYINTHKTGIKIALAYDFQVVEKIKSGRFDNKSDMLLTEKRLIV</sequence>
<keyword evidence="7" id="KW-1185">Reference proteome</keyword>
<protein>
    <recommendedName>
        <fullName evidence="5">5-formyltetrahydrofolate cyclo-ligase</fullName>
        <ecNumber evidence="5">6.3.3.2</ecNumber>
    </recommendedName>
</protein>
<organism evidence="6 7">
    <name type="scientific">Anaerosacchariphilus polymeriproducens</name>
    <dbReference type="NCBI Taxonomy" id="1812858"/>
    <lineage>
        <taxon>Bacteria</taxon>
        <taxon>Bacillati</taxon>
        <taxon>Bacillota</taxon>
        <taxon>Clostridia</taxon>
        <taxon>Lachnospirales</taxon>
        <taxon>Lachnospiraceae</taxon>
        <taxon>Anaerosacchariphilus</taxon>
    </lineage>
</organism>
<dbReference type="GO" id="GO:0009396">
    <property type="term" value="P:folic acid-containing compound biosynthetic process"/>
    <property type="evidence" value="ECO:0007669"/>
    <property type="project" value="TreeGrafter"/>
</dbReference>
<evidence type="ECO:0000256" key="5">
    <source>
        <dbReference type="RuleBase" id="RU361279"/>
    </source>
</evidence>
<dbReference type="GO" id="GO:0030272">
    <property type="term" value="F:5-formyltetrahydrofolate cyclo-ligase activity"/>
    <property type="evidence" value="ECO:0007669"/>
    <property type="project" value="UniProtKB-EC"/>
</dbReference>
<comment type="cofactor">
    <cofactor evidence="5">
        <name>Mg(2+)</name>
        <dbReference type="ChEBI" id="CHEBI:18420"/>
    </cofactor>
</comment>
<dbReference type="OrthoDB" id="9801938at2"/>
<name>A0A371AU93_9FIRM</name>
<dbReference type="GO" id="GO:0035999">
    <property type="term" value="P:tetrahydrofolate interconversion"/>
    <property type="evidence" value="ECO:0007669"/>
    <property type="project" value="TreeGrafter"/>
</dbReference>
<keyword evidence="2 4" id="KW-0547">Nucleotide-binding</keyword>
<dbReference type="Pfam" id="PF01812">
    <property type="entry name" value="5-FTHF_cyc-lig"/>
    <property type="match status" value="1"/>
</dbReference>
<dbReference type="NCBIfam" id="TIGR02727">
    <property type="entry name" value="MTHFS_bact"/>
    <property type="match status" value="1"/>
</dbReference>
<dbReference type="SUPFAM" id="SSF100950">
    <property type="entry name" value="NagB/RpiA/CoA transferase-like"/>
    <property type="match status" value="1"/>
</dbReference>
<feature type="binding site" evidence="4">
    <location>
        <begin position="129"/>
        <end position="137"/>
    </location>
    <ligand>
        <name>ATP</name>
        <dbReference type="ChEBI" id="CHEBI:30616"/>
    </ligand>
</feature>
<dbReference type="RefSeq" id="WP_115482454.1">
    <property type="nucleotide sequence ID" value="NZ_QRCT01000034.1"/>
</dbReference>
<dbReference type="InterPro" id="IPR024185">
    <property type="entry name" value="FTHF_cligase-like_sf"/>
</dbReference>
<evidence type="ECO:0000313" key="7">
    <source>
        <dbReference type="Proteomes" id="UP000255036"/>
    </source>
</evidence>
<evidence type="ECO:0000256" key="3">
    <source>
        <dbReference type="ARBA" id="ARBA00022840"/>
    </source>
</evidence>
<evidence type="ECO:0000256" key="4">
    <source>
        <dbReference type="PIRSR" id="PIRSR006806-1"/>
    </source>
</evidence>
<dbReference type="PIRSF" id="PIRSF006806">
    <property type="entry name" value="FTHF_cligase"/>
    <property type="match status" value="1"/>
</dbReference>
<dbReference type="PANTHER" id="PTHR23407:SF1">
    <property type="entry name" value="5-FORMYLTETRAHYDROFOLATE CYCLO-LIGASE"/>
    <property type="match status" value="1"/>
</dbReference>
<proteinExistence type="inferred from homology"/>
<keyword evidence="5" id="KW-0460">Magnesium</keyword>
<dbReference type="GO" id="GO:0005524">
    <property type="term" value="F:ATP binding"/>
    <property type="evidence" value="ECO:0007669"/>
    <property type="project" value="UniProtKB-KW"/>
</dbReference>
<dbReference type="Gene3D" id="3.40.50.10420">
    <property type="entry name" value="NagB/RpiA/CoA transferase-like"/>
    <property type="match status" value="1"/>
</dbReference>
<reference evidence="6 7" key="1">
    <citation type="submission" date="2018-07" db="EMBL/GenBank/DDBJ databases">
        <title>Anaerosacharophilus polymeroproducens gen. nov. sp. nov., an anaerobic bacterium isolated from salt field.</title>
        <authorList>
            <person name="Kim W."/>
            <person name="Yang S.-H."/>
            <person name="Oh J."/>
            <person name="Lee J.-H."/>
            <person name="Kwon K.K."/>
        </authorList>
    </citation>
    <scope>NUCLEOTIDE SEQUENCE [LARGE SCALE GENOMIC DNA]</scope>
    <source>
        <strain evidence="6 7">MCWD5</strain>
    </source>
</reference>
<comment type="catalytic activity">
    <reaction evidence="5">
        <text>(6S)-5-formyl-5,6,7,8-tetrahydrofolate + ATP = (6R)-5,10-methenyltetrahydrofolate + ADP + phosphate</text>
        <dbReference type="Rhea" id="RHEA:10488"/>
        <dbReference type="ChEBI" id="CHEBI:30616"/>
        <dbReference type="ChEBI" id="CHEBI:43474"/>
        <dbReference type="ChEBI" id="CHEBI:57455"/>
        <dbReference type="ChEBI" id="CHEBI:57457"/>
        <dbReference type="ChEBI" id="CHEBI:456216"/>
        <dbReference type="EC" id="6.3.3.2"/>
    </reaction>
</comment>
<comment type="caution">
    <text evidence="6">The sequence shown here is derived from an EMBL/GenBank/DDBJ whole genome shotgun (WGS) entry which is preliminary data.</text>
</comment>
<dbReference type="EC" id="6.3.3.2" evidence="5"/>
<dbReference type="EMBL" id="QRCT01000034">
    <property type="protein sequence ID" value="RDU23112.1"/>
    <property type="molecule type" value="Genomic_DNA"/>
</dbReference>
<keyword evidence="3 4" id="KW-0067">ATP-binding</keyword>
<dbReference type="Proteomes" id="UP000255036">
    <property type="component" value="Unassembled WGS sequence"/>
</dbReference>
<evidence type="ECO:0000313" key="6">
    <source>
        <dbReference type="EMBL" id="RDU23112.1"/>
    </source>
</evidence>
<feature type="binding site" evidence="4">
    <location>
        <begin position="4"/>
        <end position="8"/>
    </location>
    <ligand>
        <name>ATP</name>
        <dbReference type="ChEBI" id="CHEBI:30616"/>
    </ligand>
</feature>
<dbReference type="PANTHER" id="PTHR23407">
    <property type="entry name" value="ATPASE INHIBITOR/5-FORMYLTETRAHYDROFOLATE CYCLO-LIGASE"/>
    <property type="match status" value="1"/>
</dbReference>
<comment type="similarity">
    <text evidence="1 5">Belongs to the 5-formyltetrahydrofolate cyclo-ligase family.</text>
</comment>
<evidence type="ECO:0000256" key="2">
    <source>
        <dbReference type="ARBA" id="ARBA00022741"/>
    </source>
</evidence>
<gene>
    <name evidence="6" type="ORF">DWV06_12185</name>
</gene>
<keyword evidence="5" id="KW-0479">Metal-binding</keyword>
<dbReference type="GO" id="GO:0046872">
    <property type="term" value="F:metal ion binding"/>
    <property type="evidence" value="ECO:0007669"/>
    <property type="project" value="UniProtKB-KW"/>
</dbReference>
<accession>A0A371AU93</accession>
<dbReference type="AlphaFoldDB" id="A0A371AU93"/>
<dbReference type="InterPro" id="IPR002698">
    <property type="entry name" value="FTHF_cligase"/>
</dbReference>
<feature type="binding site" evidence="4">
    <location>
        <position position="55"/>
    </location>
    <ligand>
        <name>substrate</name>
    </ligand>
</feature>
<evidence type="ECO:0000256" key="1">
    <source>
        <dbReference type="ARBA" id="ARBA00010638"/>
    </source>
</evidence>
<feature type="binding site" evidence="4">
    <location>
        <position position="50"/>
    </location>
    <ligand>
        <name>substrate</name>
    </ligand>
</feature>
<dbReference type="InterPro" id="IPR037171">
    <property type="entry name" value="NagB/RpiA_transferase-like"/>
</dbReference>
<keyword evidence="6" id="KW-0436">Ligase</keyword>